<sequence length="317" mass="35069">MARFAFLAALCAGANIGVSVASPCITFDSNFNLLAFGVDGKDYNAGKKDSWSNGHPVREITKAAGRPPFNANNTQCYLAQYFNSIYFTNADTAHPSDIHIYDASKQSWSTQHSEPASGMDFSNFDSILDHDTNVFYALSKGQLFFADMGEKVAASSKAVKWDYMPAPNFDVTHYQPVMALAQNHVHFMNIGGNEGRAHIFVIHYAYWQPMVQSYKPKNGKGTFPETYGTAISLFQPDNVDQKEFAFFPQDGRGTYVINILSNSTLVLPAPPSKDVKALYAGCSTSLVQLDSNNLLSYLPYVQGSSEYPTEWKRIGHI</sequence>
<evidence type="ECO:0000313" key="2">
    <source>
        <dbReference type="Proteomes" id="UP001148737"/>
    </source>
</evidence>
<dbReference type="Proteomes" id="UP001148737">
    <property type="component" value="Unassembled WGS sequence"/>
</dbReference>
<proteinExistence type="predicted"/>
<protein>
    <submittedName>
        <fullName evidence="1">Uncharacterized protein</fullName>
    </submittedName>
</protein>
<keyword evidence="2" id="KW-1185">Reference proteome</keyword>
<evidence type="ECO:0000313" key="1">
    <source>
        <dbReference type="EMBL" id="KAJ3493989.1"/>
    </source>
</evidence>
<comment type="caution">
    <text evidence="1">The sequence shown here is derived from an EMBL/GenBank/DDBJ whole genome shotgun (WGS) entry which is preliminary data.</text>
</comment>
<gene>
    <name evidence="1" type="ORF">NLG97_g4370</name>
</gene>
<reference evidence="1" key="1">
    <citation type="submission" date="2022-07" db="EMBL/GenBank/DDBJ databases">
        <title>Genome Sequence of Lecanicillium saksenae.</title>
        <authorList>
            <person name="Buettner E."/>
        </authorList>
    </citation>
    <scope>NUCLEOTIDE SEQUENCE</scope>
    <source>
        <strain evidence="1">VT-O1</strain>
    </source>
</reference>
<organism evidence="1 2">
    <name type="scientific">Lecanicillium saksenae</name>
    <dbReference type="NCBI Taxonomy" id="468837"/>
    <lineage>
        <taxon>Eukaryota</taxon>
        <taxon>Fungi</taxon>
        <taxon>Dikarya</taxon>
        <taxon>Ascomycota</taxon>
        <taxon>Pezizomycotina</taxon>
        <taxon>Sordariomycetes</taxon>
        <taxon>Hypocreomycetidae</taxon>
        <taxon>Hypocreales</taxon>
        <taxon>Cordycipitaceae</taxon>
        <taxon>Lecanicillium</taxon>
    </lineage>
</organism>
<dbReference type="EMBL" id="JANAKD010000427">
    <property type="protein sequence ID" value="KAJ3493989.1"/>
    <property type="molecule type" value="Genomic_DNA"/>
</dbReference>
<name>A0ACC1QW21_9HYPO</name>
<accession>A0ACC1QW21</accession>